<feature type="domain" description="Methyltransferase" evidence="1">
    <location>
        <begin position="46"/>
        <end position="144"/>
    </location>
</feature>
<evidence type="ECO:0000313" key="3">
    <source>
        <dbReference type="Proteomes" id="UP001222932"/>
    </source>
</evidence>
<reference evidence="2" key="2">
    <citation type="submission" date="2023-06" db="EMBL/GenBank/DDBJ databases">
        <authorList>
            <person name="Kobayashi Y."/>
            <person name="Kayamori A."/>
            <person name="Aoki K."/>
            <person name="Shiwa Y."/>
            <person name="Fujita N."/>
            <person name="Sugita T."/>
            <person name="Iwasaki W."/>
            <person name="Tanaka N."/>
            <person name="Takashima M."/>
        </authorList>
    </citation>
    <scope>NUCLEOTIDE SEQUENCE</scope>
    <source>
        <strain evidence="2">HIS016</strain>
    </source>
</reference>
<gene>
    <name evidence="2" type="ORF">CspeluHIS016_0106590</name>
</gene>
<protein>
    <recommendedName>
        <fullName evidence="1">Methyltransferase domain-containing protein</fullName>
    </recommendedName>
</protein>
<accession>A0AAD3TNE9</accession>
<dbReference type="InterPro" id="IPR041698">
    <property type="entry name" value="Methyltransf_25"/>
</dbReference>
<dbReference type="Pfam" id="PF13649">
    <property type="entry name" value="Methyltransf_25"/>
    <property type="match status" value="1"/>
</dbReference>
<evidence type="ECO:0000313" key="2">
    <source>
        <dbReference type="EMBL" id="GMK54073.1"/>
    </source>
</evidence>
<sequence length="292" mass="31442">MTTPHTLDKLASCSLHDPRLNATLKPQLAHRLNLASAWGIQPGWHVLDVGCGNGDSTLAFAEAVGADGLVTGIDPGSPDEGTPTLSQSQGYIRRSRMGARIAFHRADAPSFLSSSSERYDAATLCHSLWYFDSRATVRRLFEALAGHVQRILLAEYTGAARTEAQEPHALAAQVQVQFYHAQERGEGEGPILPGVREALVPAEIVREAQEAGWRVADEGVLQAPEGMMDGKLAVQGVLDPAFTARLMSFGVRGTTAEMLGMVQEIRGMKDALVRDGGDVDTMDVAWVVLERA</sequence>
<dbReference type="AlphaFoldDB" id="A0AAD3TNE9"/>
<keyword evidence="3" id="KW-1185">Reference proteome</keyword>
<organism evidence="2 3">
    <name type="scientific">Cutaneotrichosporon spelunceum</name>
    <dbReference type="NCBI Taxonomy" id="1672016"/>
    <lineage>
        <taxon>Eukaryota</taxon>
        <taxon>Fungi</taxon>
        <taxon>Dikarya</taxon>
        <taxon>Basidiomycota</taxon>
        <taxon>Agaricomycotina</taxon>
        <taxon>Tremellomycetes</taxon>
        <taxon>Trichosporonales</taxon>
        <taxon>Trichosporonaceae</taxon>
        <taxon>Cutaneotrichosporon</taxon>
    </lineage>
</organism>
<reference evidence="2" key="1">
    <citation type="journal article" date="2023" name="BMC Genomics">
        <title>Chromosome-level genome assemblies of Cutaneotrichosporon spp. (Trichosporonales, Basidiomycota) reveal imbalanced evolution between nucleotide sequences and chromosome synteny.</title>
        <authorList>
            <person name="Kobayashi Y."/>
            <person name="Kayamori A."/>
            <person name="Aoki K."/>
            <person name="Shiwa Y."/>
            <person name="Matsutani M."/>
            <person name="Fujita N."/>
            <person name="Sugita T."/>
            <person name="Iwasaki W."/>
            <person name="Tanaka N."/>
            <person name="Takashima M."/>
        </authorList>
    </citation>
    <scope>NUCLEOTIDE SEQUENCE</scope>
    <source>
        <strain evidence="2">HIS016</strain>
    </source>
</reference>
<dbReference type="SUPFAM" id="SSF53335">
    <property type="entry name" value="S-adenosyl-L-methionine-dependent methyltransferases"/>
    <property type="match status" value="1"/>
</dbReference>
<dbReference type="EMBL" id="BTCM01000001">
    <property type="protein sequence ID" value="GMK54073.1"/>
    <property type="molecule type" value="Genomic_DNA"/>
</dbReference>
<dbReference type="InterPro" id="IPR029063">
    <property type="entry name" value="SAM-dependent_MTases_sf"/>
</dbReference>
<evidence type="ECO:0000259" key="1">
    <source>
        <dbReference type="Pfam" id="PF13649"/>
    </source>
</evidence>
<comment type="caution">
    <text evidence="2">The sequence shown here is derived from an EMBL/GenBank/DDBJ whole genome shotgun (WGS) entry which is preliminary data.</text>
</comment>
<proteinExistence type="predicted"/>
<dbReference type="Gene3D" id="3.40.50.150">
    <property type="entry name" value="Vaccinia Virus protein VP39"/>
    <property type="match status" value="1"/>
</dbReference>
<name>A0AAD3TNE9_9TREE</name>
<dbReference type="Proteomes" id="UP001222932">
    <property type="component" value="Unassembled WGS sequence"/>
</dbReference>
<dbReference type="CDD" id="cd02440">
    <property type="entry name" value="AdoMet_MTases"/>
    <property type="match status" value="1"/>
</dbReference>